<reference evidence="2 3" key="1">
    <citation type="submission" date="2016-09" db="EMBL/GenBank/DDBJ databases">
        <authorList>
            <person name="Capua I."/>
            <person name="De Benedictis P."/>
            <person name="Joannis T."/>
            <person name="Lombin L.H."/>
            <person name="Cattoli G."/>
        </authorList>
    </citation>
    <scope>NUCLEOTIDE SEQUENCE [LARGE SCALE GENOMIC DNA]</scope>
    <source>
        <strain evidence="2 3">LMG 25899</strain>
    </source>
</reference>
<keyword evidence="3" id="KW-1185">Reference proteome</keyword>
<accession>A0A1E5KV15</accession>
<organism evidence="2 3">
    <name type="scientific">Enterococcus rivorum</name>
    <dbReference type="NCBI Taxonomy" id="762845"/>
    <lineage>
        <taxon>Bacteria</taxon>
        <taxon>Bacillati</taxon>
        <taxon>Bacillota</taxon>
        <taxon>Bacilli</taxon>
        <taxon>Lactobacillales</taxon>
        <taxon>Enterococcaceae</taxon>
        <taxon>Enterococcus</taxon>
    </lineage>
</organism>
<evidence type="ECO:0000313" key="3">
    <source>
        <dbReference type="Proteomes" id="UP000095256"/>
    </source>
</evidence>
<proteinExistence type="predicted"/>
<dbReference type="Gene3D" id="3.40.1580.10">
    <property type="entry name" value="SMI1/KNR4-like"/>
    <property type="match status" value="1"/>
</dbReference>
<dbReference type="Pfam" id="PF09346">
    <property type="entry name" value="SMI1_KNR4"/>
    <property type="match status" value="1"/>
</dbReference>
<dbReference type="OrthoDB" id="2220259at2"/>
<dbReference type="SUPFAM" id="SSF160631">
    <property type="entry name" value="SMI1/KNR4-like"/>
    <property type="match status" value="1"/>
</dbReference>
<evidence type="ECO:0000259" key="1">
    <source>
        <dbReference type="SMART" id="SM00860"/>
    </source>
</evidence>
<dbReference type="Proteomes" id="UP000095256">
    <property type="component" value="Unassembled WGS sequence"/>
</dbReference>
<dbReference type="InterPro" id="IPR037883">
    <property type="entry name" value="Knr4/Smi1-like_sf"/>
</dbReference>
<dbReference type="AlphaFoldDB" id="A0A1E5KV15"/>
<dbReference type="EMBL" id="MIEK01000041">
    <property type="protein sequence ID" value="OEH81628.1"/>
    <property type="molecule type" value="Genomic_DNA"/>
</dbReference>
<evidence type="ECO:0000313" key="2">
    <source>
        <dbReference type="EMBL" id="OEH81628.1"/>
    </source>
</evidence>
<dbReference type="SMART" id="SM00860">
    <property type="entry name" value="SMI1_KNR4"/>
    <property type="match status" value="1"/>
</dbReference>
<comment type="caution">
    <text evidence="2">The sequence shown here is derived from an EMBL/GenBank/DDBJ whole genome shotgun (WGS) entry which is preliminary data.</text>
</comment>
<gene>
    <name evidence="2" type="ORF">BCR26_16275</name>
</gene>
<feature type="domain" description="Knr4/Smi1-like" evidence="1">
    <location>
        <begin position="8"/>
        <end position="144"/>
    </location>
</feature>
<sequence>MKMESFSGATENKVINLEKKYGLSLPEDYKKFLLDCNGGIVEKDSSNEISVEDINEKIVIDVLYGIDTANEKANIDYWMDSLSDDLLENTVIIGDDLIQGLILIICDGENEGVYYWDDSYHFENSDDEMNTYWIANTFTEFIKMFDK</sequence>
<name>A0A1E5KV15_9ENTE</name>
<protein>
    <submittedName>
        <fullName evidence="2">SMI1 / KNR4 family protein</fullName>
    </submittedName>
</protein>
<dbReference type="InterPro" id="IPR018958">
    <property type="entry name" value="Knr4/Smi1-like_dom"/>
</dbReference>